<evidence type="ECO:0000313" key="3">
    <source>
        <dbReference type="EMBL" id="RON92461.1"/>
    </source>
</evidence>
<accession>A0A423N3G4</accession>
<gene>
    <name evidence="3" type="ORF">BK672_20195</name>
</gene>
<dbReference type="Proteomes" id="UP000283650">
    <property type="component" value="Unassembled WGS sequence"/>
</dbReference>
<keyword evidence="1" id="KW-0812">Transmembrane</keyword>
<evidence type="ECO:0000256" key="1">
    <source>
        <dbReference type="SAM" id="Phobius"/>
    </source>
</evidence>
<feature type="domain" description="Fatty acid desaturase" evidence="2">
    <location>
        <begin position="58"/>
        <end position="288"/>
    </location>
</feature>
<evidence type="ECO:0000259" key="2">
    <source>
        <dbReference type="Pfam" id="PF00487"/>
    </source>
</evidence>
<evidence type="ECO:0000313" key="4">
    <source>
        <dbReference type="Proteomes" id="UP000283650"/>
    </source>
</evidence>
<organism evidence="3 4">
    <name type="scientific">Pseudomonas fluorescens</name>
    <dbReference type="NCBI Taxonomy" id="294"/>
    <lineage>
        <taxon>Bacteria</taxon>
        <taxon>Pseudomonadati</taxon>
        <taxon>Pseudomonadota</taxon>
        <taxon>Gammaproteobacteria</taxon>
        <taxon>Pseudomonadales</taxon>
        <taxon>Pseudomonadaceae</taxon>
        <taxon>Pseudomonas</taxon>
    </lineage>
</organism>
<name>A0A423N3G4_PSEFL</name>
<reference evidence="3 4" key="1">
    <citation type="submission" date="2016-10" db="EMBL/GenBank/DDBJ databases">
        <title>Comparative genome analysis of multiple Pseudomonas spp. focuses on biocontrol and plant growth promoting traits.</title>
        <authorList>
            <person name="Tao X.-Y."/>
            <person name="Taylor C.G."/>
        </authorList>
    </citation>
    <scope>NUCLEOTIDE SEQUENCE [LARGE SCALE GENOMIC DNA]</scope>
    <source>
        <strain evidence="3 4">2F9</strain>
    </source>
</reference>
<feature type="transmembrane region" description="Helical" evidence="1">
    <location>
        <begin position="20"/>
        <end position="41"/>
    </location>
</feature>
<comment type="caution">
    <text evidence="3">The sequence shown here is derived from an EMBL/GenBank/DDBJ whole genome shotgun (WGS) entry which is preliminary data.</text>
</comment>
<feature type="transmembrane region" description="Helical" evidence="1">
    <location>
        <begin position="183"/>
        <end position="204"/>
    </location>
</feature>
<feature type="transmembrane region" description="Helical" evidence="1">
    <location>
        <begin position="47"/>
        <end position="66"/>
    </location>
</feature>
<dbReference type="RefSeq" id="WP_007914454.1">
    <property type="nucleotide sequence ID" value="NZ_MOBY01000012.1"/>
</dbReference>
<protein>
    <submittedName>
        <fullName evidence="3">Fatty acid desaturase</fullName>
    </submittedName>
</protein>
<proteinExistence type="predicted"/>
<dbReference type="InterPro" id="IPR005804">
    <property type="entry name" value="FA_desaturase_dom"/>
</dbReference>
<dbReference type="GO" id="GO:0006629">
    <property type="term" value="P:lipid metabolic process"/>
    <property type="evidence" value="ECO:0007669"/>
    <property type="project" value="InterPro"/>
</dbReference>
<sequence>MNTQWEMLEQGIAQFKGGKVSRLMACGIAIMHISAGIVAAALSYFVFTYSLMLGMVLYFPLIFFIGTRWRAINNMSHECFHLYFTRERKWNERIGVILGIIEFGSYYDFREEHASHHRYLGDYQADGDFRGFEKFGFSQAVTPVAVWKQLLFAMSLRHLREYIFVKIYVKRDPLWAKIVRGSYIVLLIIFATFSPLVFFAYFLVPFATAYQVIKYLTDYLDHGGLLDNVDALYKSRNCYIKNPVMRSIAFPRHDCFHLVHHLFPAIPNKRMQEAHNWLAEMWPEYGQMEHGFYHKLVKLGGHAT</sequence>
<dbReference type="AlphaFoldDB" id="A0A423N3G4"/>
<keyword evidence="1" id="KW-1133">Transmembrane helix</keyword>
<keyword evidence="1" id="KW-0472">Membrane</keyword>
<dbReference type="Pfam" id="PF00487">
    <property type="entry name" value="FA_desaturase"/>
    <property type="match status" value="1"/>
</dbReference>
<dbReference type="EMBL" id="MOBY01000012">
    <property type="protein sequence ID" value="RON92461.1"/>
    <property type="molecule type" value="Genomic_DNA"/>
</dbReference>